<dbReference type="RefSeq" id="WP_103912781.1">
    <property type="nucleotide sequence ID" value="NZ_FNUS01000001.1"/>
</dbReference>
<organism evidence="2 3">
    <name type="scientific">Halpernia humi</name>
    <dbReference type="NCBI Taxonomy" id="493375"/>
    <lineage>
        <taxon>Bacteria</taxon>
        <taxon>Pseudomonadati</taxon>
        <taxon>Bacteroidota</taxon>
        <taxon>Flavobacteriia</taxon>
        <taxon>Flavobacteriales</taxon>
        <taxon>Weeksellaceae</taxon>
        <taxon>Chryseobacterium group</taxon>
        <taxon>Halpernia</taxon>
    </lineage>
</organism>
<dbReference type="OrthoDB" id="5464673at2"/>
<dbReference type="EMBL" id="FNUS01000001">
    <property type="protein sequence ID" value="SEF74390.1"/>
    <property type="molecule type" value="Genomic_DNA"/>
</dbReference>
<reference evidence="3" key="1">
    <citation type="submission" date="2016-10" db="EMBL/GenBank/DDBJ databases">
        <authorList>
            <person name="Varghese N."/>
            <person name="Submissions S."/>
        </authorList>
    </citation>
    <scope>NUCLEOTIDE SEQUENCE [LARGE SCALE GENOMIC DNA]</scope>
    <source>
        <strain evidence="3">DSM 21580</strain>
    </source>
</reference>
<dbReference type="InterPro" id="IPR032774">
    <property type="entry name" value="WG_beta_rep"/>
</dbReference>
<evidence type="ECO:0000313" key="2">
    <source>
        <dbReference type="EMBL" id="SEF74390.1"/>
    </source>
</evidence>
<keyword evidence="3" id="KW-1185">Reference proteome</keyword>
<feature type="signal peptide" evidence="1">
    <location>
        <begin position="1"/>
        <end position="22"/>
    </location>
</feature>
<dbReference type="Pfam" id="PF14903">
    <property type="entry name" value="WG_beta_rep"/>
    <property type="match status" value="1"/>
</dbReference>
<dbReference type="Proteomes" id="UP000236738">
    <property type="component" value="Unassembled WGS sequence"/>
</dbReference>
<evidence type="ECO:0008006" key="4">
    <source>
        <dbReference type="Google" id="ProtNLM"/>
    </source>
</evidence>
<sequence>MKTFINRFLLIFSLFSALFYSAQMTNSTSDSVLVNKIPDLIPQKINGKVGYVNHNRDFVIAPKFHIAMFFNPDCNLLNSSNPNAKKYGTKDFATVELNEIAYRINKSGKIVYKYDKKDLAKCTTPYKAQKYQAYVMKGFYGLVDKDIINEADYRDFVIYPQYQRLHVMEGDDIDNPMIVAVYNNKFGVITKTGKVVIPFIYADIKMNYSWKLGKMFEVSLDGKNYFYVDENNVAY</sequence>
<evidence type="ECO:0000256" key="1">
    <source>
        <dbReference type="SAM" id="SignalP"/>
    </source>
</evidence>
<accession>A0A1H5UH75</accession>
<keyword evidence="1" id="KW-0732">Signal</keyword>
<protein>
    <recommendedName>
        <fullName evidence="4">WG repeat-containing protein</fullName>
    </recommendedName>
</protein>
<proteinExistence type="predicted"/>
<gene>
    <name evidence="2" type="ORF">SAMN05421847_0796</name>
</gene>
<dbReference type="AlphaFoldDB" id="A0A1H5UH75"/>
<evidence type="ECO:0000313" key="3">
    <source>
        <dbReference type="Proteomes" id="UP000236738"/>
    </source>
</evidence>
<feature type="chain" id="PRO_5009286153" description="WG repeat-containing protein" evidence="1">
    <location>
        <begin position="23"/>
        <end position="235"/>
    </location>
</feature>
<name>A0A1H5UH75_9FLAO</name>